<evidence type="ECO:0000256" key="2">
    <source>
        <dbReference type="ARBA" id="ARBA00023015"/>
    </source>
</evidence>
<keyword evidence="3 6" id="KW-0238">DNA-binding</keyword>
<keyword evidence="2" id="KW-0805">Transcription regulation</keyword>
<dbReference type="GO" id="GO:0000976">
    <property type="term" value="F:transcription cis-regulatory region binding"/>
    <property type="evidence" value="ECO:0007669"/>
    <property type="project" value="TreeGrafter"/>
</dbReference>
<dbReference type="Gene3D" id="1.10.10.10">
    <property type="entry name" value="Winged helix-like DNA-binding domain superfamily/Winged helix DNA-binding domain"/>
    <property type="match status" value="1"/>
</dbReference>
<evidence type="ECO:0000259" key="5">
    <source>
        <dbReference type="PROSITE" id="PS50931"/>
    </source>
</evidence>
<feature type="domain" description="HTH lysR-type" evidence="5">
    <location>
        <begin position="1"/>
        <end position="58"/>
    </location>
</feature>
<dbReference type="SUPFAM" id="SSF46785">
    <property type="entry name" value="Winged helix' DNA-binding domain"/>
    <property type="match status" value="1"/>
</dbReference>
<comment type="similarity">
    <text evidence="1">Belongs to the LysR transcriptional regulatory family.</text>
</comment>
<dbReference type="OrthoDB" id="9803735at2"/>
<keyword evidence="4" id="KW-0804">Transcription</keyword>
<dbReference type="Gene3D" id="3.40.190.290">
    <property type="match status" value="1"/>
</dbReference>
<dbReference type="PROSITE" id="PS50931">
    <property type="entry name" value="HTH_LYSR"/>
    <property type="match status" value="1"/>
</dbReference>
<evidence type="ECO:0000313" key="6">
    <source>
        <dbReference type="EMBL" id="TCP29914.1"/>
    </source>
</evidence>
<dbReference type="InterPro" id="IPR005119">
    <property type="entry name" value="LysR_subst-bd"/>
</dbReference>
<comment type="caution">
    <text evidence="6">The sequence shown here is derived from an EMBL/GenBank/DDBJ whole genome shotgun (WGS) entry which is preliminary data.</text>
</comment>
<dbReference type="SUPFAM" id="SSF53850">
    <property type="entry name" value="Periplasmic binding protein-like II"/>
    <property type="match status" value="1"/>
</dbReference>
<reference evidence="6 7" key="1">
    <citation type="submission" date="2019-03" db="EMBL/GenBank/DDBJ databases">
        <title>Genomic Encyclopedia of Type Strains, Phase IV (KMG-IV): sequencing the most valuable type-strain genomes for metagenomic binning, comparative biology and taxonomic classification.</title>
        <authorList>
            <person name="Goeker M."/>
        </authorList>
    </citation>
    <scope>NUCLEOTIDE SEQUENCE [LARGE SCALE GENOMIC DNA]</scope>
    <source>
        <strain evidence="6 7">DSM 19377</strain>
    </source>
</reference>
<dbReference type="PANTHER" id="PTHR30126:SF100">
    <property type="entry name" value="LYSR-FAMILY TRANSCRIPTIONAL REGULATOR"/>
    <property type="match status" value="1"/>
</dbReference>
<dbReference type="PANTHER" id="PTHR30126">
    <property type="entry name" value="HTH-TYPE TRANSCRIPTIONAL REGULATOR"/>
    <property type="match status" value="1"/>
</dbReference>
<dbReference type="Pfam" id="PF03466">
    <property type="entry name" value="LysR_substrate"/>
    <property type="match status" value="1"/>
</dbReference>
<dbReference type="InterPro" id="IPR036388">
    <property type="entry name" value="WH-like_DNA-bd_sf"/>
</dbReference>
<dbReference type="EMBL" id="SLXK01000007">
    <property type="protein sequence ID" value="TCP29914.1"/>
    <property type="molecule type" value="Genomic_DNA"/>
</dbReference>
<keyword evidence="7" id="KW-1185">Reference proteome</keyword>
<evidence type="ECO:0000256" key="4">
    <source>
        <dbReference type="ARBA" id="ARBA00023163"/>
    </source>
</evidence>
<dbReference type="InterPro" id="IPR036390">
    <property type="entry name" value="WH_DNA-bd_sf"/>
</dbReference>
<dbReference type="CDD" id="cd05466">
    <property type="entry name" value="PBP2_LTTR_substrate"/>
    <property type="match status" value="1"/>
</dbReference>
<evidence type="ECO:0000313" key="7">
    <source>
        <dbReference type="Proteomes" id="UP000295416"/>
    </source>
</evidence>
<sequence length="298" mass="34020">MEFRHLKTFIVVVEKGGFTRAGEHLGYTQGTITNHIQTLEEEIGNPLFDRLGKKVILTEAGKQMLSYANEILRLSKEAVESSRISGQLTGTIRLGANESTMVHRLPSILKEFKNTYPQVTIELYPGDNKELRHKLKAGELDLSFLFDIEKEDNDLHIYKLIRERLVMLAAPGHPLTKKTEVGPADLQEETLLLTEPGSYRDFIEYWIKKGGVECSQINFQNIEAIKQCVMCGLGIAYLSRISVNEELERGKLVCLPWVHTEQSITTQLAYHKNKWLTPAMKRFMELVESHAEKWDMSS</sequence>
<dbReference type="GO" id="GO:0003700">
    <property type="term" value="F:DNA-binding transcription factor activity"/>
    <property type="evidence" value="ECO:0007669"/>
    <property type="project" value="InterPro"/>
</dbReference>
<dbReference type="Pfam" id="PF00126">
    <property type="entry name" value="HTH_1"/>
    <property type="match status" value="1"/>
</dbReference>
<dbReference type="PRINTS" id="PR00039">
    <property type="entry name" value="HTHLYSR"/>
</dbReference>
<dbReference type="FunFam" id="1.10.10.10:FF:000001">
    <property type="entry name" value="LysR family transcriptional regulator"/>
    <property type="match status" value="1"/>
</dbReference>
<organism evidence="6 7">
    <name type="scientific">Scopulibacillus darangshiensis</name>
    <dbReference type="NCBI Taxonomy" id="442528"/>
    <lineage>
        <taxon>Bacteria</taxon>
        <taxon>Bacillati</taxon>
        <taxon>Bacillota</taxon>
        <taxon>Bacilli</taxon>
        <taxon>Bacillales</taxon>
        <taxon>Sporolactobacillaceae</taxon>
        <taxon>Scopulibacillus</taxon>
    </lineage>
</organism>
<proteinExistence type="inferred from homology"/>
<dbReference type="AlphaFoldDB" id="A0A4R2P6X4"/>
<evidence type="ECO:0000256" key="1">
    <source>
        <dbReference type="ARBA" id="ARBA00009437"/>
    </source>
</evidence>
<protein>
    <submittedName>
        <fullName evidence="6">DNA-binding transcriptional LysR family regulator</fullName>
    </submittedName>
</protein>
<name>A0A4R2P6X4_9BACL</name>
<dbReference type="InterPro" id="IPR000847">
    <property type="entry name" value="LysR_HTH_N"/>
</dbReference>
<evidence type="ECO:0000256" key="3">
    <source>
        <dbReference type="ARBA" id="ARBA00023125"/>
    </source>
</evidence>
<accession>A0A4R2P6X4</accession>
<gene>
    <name evidence="6" type="ORF">EV207_1078</name>
</gene>
<dbReference type="Proteomes" id="UP000295416">
    <property type="component" value="Unassembled WGS sequence"/>
</dbReference>